<feature type="transmembrane region" description="Helical" evidence="7">
    <location>
        <begin position="331"/>
        <end position="353"/>
    </location>
</feature>
<dbReference type="OrthoDB" id="419616at2759"/>
<sequence length="538" mass="57435">MLPQTEHEERQPLLPHQDSVPHHQVGNSLDRDDETETRSITPLPVKQLIVLCIMRITEPVSFTVIFPFINQMIEDLKVTPDRTQVGSYAGLIESLFAVSQLCTVLFWGRLSDRIGRKPVLLSGLLGLSVGMIAFGVQWSFIGLILARSFAGAMNGNIAVIKSTLAELTDETNQARAFALLPLSYAIGIAVGPAIGGYTAKPAEQYPSLFSITGVFGRYPYFLPCFIAGSLNVLAVVLGIFFLDETLPTKTPAALKRAAQERAQETETGIQTQSSVVVEPPSVISLLKKPVILVLLCFIFMAFENSAWNALVPLFSYTRIEDGGLGLTMNQIGTTLSSSGIVAVLVQTVLFPLLQRKYGTINLLRCVKLAFPICFMSLPLIGIMTREASPDGKTVTPHSTLVAMLGMAFSLALKCFGNMSIVCITLLVNASAPTRESLGTVNGLAQSCASLARSFGPVATGSLFAASIGSHALGGALIWVVLMLICAAGYATCWIVEEGHPSWRKGGGARPSVAVTPSVNSSLTDGASNTRTGYGTMSS</sequence>
<evidence type="ECO:0000256" key="3">
    <source>
        <dbReference type="ARBA" id="ARBA00022692"/>
    </source>
</evidence>
<dbReference type="GO" id="GO:0016020">
    <property type="term" value="C:membrane"/>
    <property type="evidence" value="ECO:0007669"/>
    <property type="project" value="UniProtKB-SubCell"/>
</dbReference>
<evidence type="ECO:0000256" key="6">
    <source>
        <dbReference type="SAM" id="MobiDB-lite"/>
    </source>
</evidence>
<dbReference type="VEuPathDB" id="FungiDB:MELLADRAFT_89060"/>
<comment type="subcellular location">
    <subcellularLocation>
        <location evidence="1">Membrane</location>
        <topology evidence="1">Multi-pass membrane protein</topology>
    </subcellularLocation>
</comment>
<organism evidence="10">
    <name type="scientific">Melampsora larici-populina (strain 98AG31 / pathotype 3-4-7)</name>
    <name type="common">Poplar leaf rust fungus</name>
    <dbReference type="NCBI Taxonomy" id="747676"/>
    <lineage>
        <taxon>Eukaryota</taxon>
        <taxon>Fungi</taxon>
        <taxon>Dikarya</taxon>
        <taxon>Basidiomycota</taxon>
        <taxon>Pucciniomycotina</taxon>
        <taxon>Pucciniomycetes</taxon>
        <taxon>Pucciniales</taxon>
        <taxon>Melampsoraceae</taxon>
        <taxon>Melampsora</taxon>
    </lineage>
</organism>
<dbReference type="InParanoid" id="F4R6V1"/>
<feature type="transmembrane region" description="Helical" evidence="7">
    <location>
        <begin position="218"/>
        <end position="242"/>
    </location>
</feature>
<feature type="compositionally biased region" description="Polar residues" evidence="6">
    <location>
        <begin position="514"/>
        <end position="538"/>
    </location>
</feature>
<feature type="transmembrane region" description="Helical" evidence="7">
    <location>
        <begin position="290"/>
        <end position="311"/>
    </location>
</feature>
<dbReference type="InterPro" id="IPR001958">
    <property type="entry name" value="Tet-R_TetA/multi-R_MdtG-like"/>
</dbReference>
<evidence type="ECO:0000256" key="7">
    <source>
        <dbReference type="SAM" id="Phobius"/>
    </source>
</evidence>
<dbReference type="GO" id="GO:0022857">
    <property type="term" value="F:transmembrane transporter activity"/>
    <property type="evidence" value="ECO:0007669"/>
    <property type="project" value="InterPro"/>
</dbReference>
<feature type="transmembrane region" description="Helical" evidence="7">
    <location>
        <begin position="403"/>
        <end position="429"/>
    </location>
</feature>
<feature type="transmembrane region" description="Helical" evidence="7">
    <location>
        <begin position="475"/>
        <end position="495"/>
    </location>
</feature>
<feature type="compositionally biased region" description="Basic and acidic residues" evidence="6">
    <location>
        <begin position="1"/>
        <end position="11"/>
    </location>
</feature>
<dbReference type="PRINTS" id="PR01035">
    <property type="entry name" value="TCRTETA"/>
</dbReference>
<evidence type="ECO:0000256" key="2">
    <source>
        <dbReference type="ARBA" id="ARBA00022448"/>
    </source>
</evidence>
<dbReference type="RefSeq" id="XP_007404309.1">
    <property type="nucleotide sequence ID" value="XM_007404247.1"/>
</dbReference>
<feature type="transmembrane region" description="Helical" evidence="7">
    <location>
        <begin position="88"/>
        <end position="107"/>
    </location>
</feature>
<evidence type="ECO:0000256" key="4">
    <source>
        <dbReference type="ARBA" id="ARBA00022989"/>
    </source>
</evidence>
<keyword evidence="3 7" id="KW-0812">Transmembrane</keyword>
<dbReference type="InterPro" id="IPR011701">
    <property type="entry name" value="MFS"/>
</dbReference>
<dbReference type="Proteomes" id="UP000001072">
    <property type="component" value="Unassembled WGS sequence"/>
</dbReference>
<keyword evidence="2" id="KW-0813">Transport</keyword>
<feature type="transmembrane region" description="Helical" evidence="7">
    <location>
        <begin position="365"/>
        <end position="383"/>
    </location>
</feature>
<evidence type="ECO:0000313" key="9">
    <source>
        <dbReference type="EMBL" id="EGG11934.1"/>
    </source>
</evidence>
<accession>F4R6V1</accession>
<dbReference type="PROSITE" id="PS50850">
    <property type="entry name" value="MFS"/>
    <property type="match status" value="1"/>
</dbReference>
<gene>
    <name evidence="9" type="ORF">MELLADRAFT_89060</name>
</gene>
<dbReference type="eggNOG" id="KOG2615">
    <property type="taxonomic scope" value="Eukaryota"/>
</dbReference>
<keyword evidence="10" id="KW-1185">Reference proteome</keyword>
<evidence type="ECO:0000259" key="8">
    <source>
        <dbReference type="PROSITE" id="PS50850"/>
    </source>
</evidence>
<dbReference type="EMBL" id="GL883091">
    <property type="protein sequence ID" value="EGG11934.1"/>
    <property type="molecule type" value="Genomic_DNA"/>
</dbReference>
<dbReference type="HOGENOM" id="CLU_001265_54_6_1"/>
<dbReference type="InterPro" id="IPR020846">
    <property type="entry name" value="MFS_dom"/>
</dbReference>
<dbReference type="GeneID" id="18935073"/>
<protein>
    <recommendedName>
        <fullName evidence="8">Major facilitator superfamily (MFS) profile domain-containing protein</fullName>
    </recommendedName>
</protein>
<dbReference type="PANTHER" id="PTHR23504">
    <property type="entry name" value="MAJOR FACILITATOR SUPERFAMILY DOMAIN-CONTAINING PROTEIN 10"/>
    <property type="match status" value="1"/>
</dbReference>
<evidence type="ECO:0000256" key="1">
    <source>
        <dbReference type="ARBA" id="ARBA00004141"/>
    </source>
</evidence>
<feature type="transmembrane region" description="Helical" evidence="7">
    <location>
        <begin position="450"/>
        <end position="469"/>
    </location>
</feature>
<dbReference type="InterPro" id="IPR036259">
    <property type="entry name" value="MFS_trans_sf"/>
</dbReference>
<feature type="domain" description="Major facilitator superfamily (MFS) profile" evidence="8">
    <location>
        <begin position="47"/>
        <end position="500"/>
    </location>
</feature>
<keyword evidence="5 7" id="KW-0472">Membrane</keyword>
<dbReference type="SUPFAM" id="SSF103473">
    <property type="entry name" value="MFS general substrate transporter"/>
    <property type="match status" value="1"/>
</dbReference>
<proteinExistence type="predicted"/>
<evidence type="ECO:0000313" key="10">
    <source>
        <dbReference type="Proteomes" id="UP000001072"/>
    </source>
</evidence>
<feature type="region of interest" description="Disordered" evidence="6">
    <location>
        <begin position="1"/>
        <end position="37"/>
    </location>
</feature>
<dbReference type="Pfam" id="PF07690">
    <property type="entry name" value="MFS_1"/>
    <property type="match status" value="1"/>
</dbReference>
<feature type="transmembrane region" description="Helical" evidence="7">
    <location>
        <begin position="119"/>
        <end position="138"/>
    </location>
</feature>
<name>F4R6V1_MELLP</name>
<keyword evidence="4 7" id="KW-1133">Transmembrane helix</keyword>
<dbReference type="CDD" id="cd17330">
    <property type="entry name" value="MFS_SLC46_TetA_like"/>
    <property type="match status" value="1"/>
</dbReference>
<dbReference type="Gene3D" id="1.20.1250.20">
    <property type="entry name" value="MFS general substrate transporter like domains"/>
    <property type="match status" value="1"/>
</dbReference>
<feature type="region of interest" description="Disordered" evidence="6">
    <location>
        <begin position="502"/>
        <end position="538"/>
    </location>
</feature>
<dbReference type="PANTHER" id="PTHR23504:SF15">
    <property type="entry name" value="MAJOR FACILITATOR SUPERFAMILY (MFS) PROFILE DOMAIN-CONTAINING PROTEIN"/>
    <property type="match status" value="1"/>
</dbReference>
<dbReference type="AlphaFoldDB" id="F4R6V1"/>
<feature type="transmembrane region" description="Helical" evidence="7">
    <location>
        <begin position="176"/>
        <end position="198"/>
    </location>
</feature>
<evidence type="ECO:0000256" key="5">
    <source>
        <dbReference type="ARBA" id="ARBA00023136"/>
    </source>
</evidence>
<feature type="transmembrane region" description="Helical" evidence="7">
    <location>
        <begin position="48"/>
        <end position="68"/>
    </location>
</feature>
<reference evidence="10" key="1">
    <citation type="journal article" date="2011" name="Proc. Natl. Acad. Sci. U.S.A.">
        <title>Obligate biotrophy features unraveled by the genomic analysis of rust fungi.</title>
        <authorList>
            <person name="Duplessis S."/>
            <person name="Cuomo C.A."/>
            <person name="Lin Y.-C."/>
            <person name="Aerts A."/>
            <person name="Tisserant E."/>
            <person name="Veneault-Fourrey C."/>
            <person name="Joly D.L."/>
            <person name="Hacquard S."/>
            <person name="Amselem J."/>
            <person name="Cantarel B.L."/>
            <person name="Chiu R."/>
            <person name="Coutinho P.M."/>
            <person name="Feau N."/>
            <person name="Field M."/>
            <person name="Frey P."/>
            <person name="Gelhaye E."/>
            <person name="Goldberg J."/>
            <person name="Grabherr M.G."/>
            <person name="Kodira C.D."/>
            <person name="Kohler A."/>
            <person name="Kuees U."/>
            <person name="Lindquist E.A."/>
            <person name="Lucas S.M."/>
            <person name="Mago R."/>
            <person name="Mauceli E."/>
            <person name="Morin E."/>
            <person name="Murat C."/>
            <person name="Pangilinan J.L."/>
            <person name="Park R."/>
            <person name="Pearson M."/>
            <person name="Quesneville H."/>
            <person name="Rouhier N."/>
            <person name="Sakthikumar S."/>
            <person name="Salamov A.A."/>
            <person name="Schmutz J."/>
            <person name="Selles B."/>
            <person name="Shapiro H."/>
            <person name="Tanguay P."/>
            <person name="Tuskan G.A."/>
            <person name="Henrissat B."/>
            <person name="Van de Peer Y."/>
            <person name="Rouze P."/>
            <person name="Ellis J.G."/>
            <person name="Dodds P.N."/>
            <person name="Schein J.E."/>
            <person name="Zhong S."/>
            <person name="Hamelin R.C."/>
            <person name="Grigoriev I.V."/>
            <person name="Szabo L.J."/>
            <person name="Martin F."/>
        </authorList>
    </citation>
    <scope>NUCLEOTIDE SEQUENCE [LARGE SCALE GENOMIC DNA]</scope>
    <source>
        <strain evidence="10">98AG31 / pathotype 3-4-7</strain>
    </source>
</reference>
<dbReference type="KEGG" id="mlr:MELLADRAFT_89060"/>
<feature type="transmembrane region" description="Helical" evidence="7">
    <location>
        <begin position="144"/>
        <end position="164"/>
    </location>
</feature>